<evidence type="ECO:0000256" key="7">
    <source>
        <dbReference type="ARBA" id="ARBA00023136"/>
    </source>
</evidence>
<dbReference type="InterPro" id="IPR002010">
    <property type="entry name" value="T3SS_IM_R"/>
</dbReference>
<keyword evidence="4 10" id="KW-1003">Cell membrane</keyword>
<name>A0A1F4U9F6_UNCSA</name>
<dbReference type="Proteomes" id="UP000179242">
    <property type="component" value="Unassembled WGS sequence"/>
</dbReference>
<evidence type="ECO:0000313" key="11">
    <source>
        <dbReference type="EMBL" id="OGC40933.1"/>
    </source>
</evidence>
<dbReference type="GO" id="GO:0005886">
    <property type="term" value="C:plasma membrane"/>
    <property type="evidence" value="ECO:0007669"/>
    <property type="project" value="UniProtKB-SubCell"/>
</dbReference>
<dbReference type="NCBIfam" id="TIGR01400">
    <property type="entry name" value="fliR"/>
    <property type="match status" value="1"/>
</dbReference>
<keyword evidence="11" id="KW-0282">Flagellum</keyword>
<keyword evidence="5 10" id="KW-0812">Transmembrane</keyword>
<dbReference type="PANTHER" id="PTHR30065">
    <property type="entry name" value="FLAGELLAR BIOSYNTHETIC PROTEIN FLIR"/>
    <property type="match status" value="1"/>
</dbReference>
<evidence type="ECO:0000256" key="8">
    <source>
        <dbReference type="ARBA" id="ARBA00023143"/>
    </source>
</evidence>
<dbReference type="GO" id="GO:0044780">
    <property type="term" value="P:bacterial-type flagellum assembly"/>
    <property type="evidence" value="ECO:0007669"/>
    <property type="project" value="UniProtKB-UniRule"/>
</dbReference>
<evidence type="ECO:0000256" key="4">
    <source>
        <dbReference type="ARBA" id="ARBA00022475"/>
    </source>
</evidence>
<dbReference type="AlphaFoldDB" id="A0A1F4U9F6"/>
<dbReference type="Pfam" id="PF01311">
    <property type="entry name" value="Bac_export_1"/>
    <property type="match status" value="1"/>
</dbReference>
<keyword evidence="7 10" id="KW-0472">Membrane</keyword>
<keyword evidence="11" id="KW-0969">Cilium</keyword>
<dbReference type="GO" id="GO:0009425">
    <property type="term" value="C:bacterial-type flagellum basal body"/>
    <property type="evidence" value="ECO:0007669"/>
    <property type="project" value="UniProtKB-SubCell"/>
</dbReference>
<gene>
    <name evidence="11" type="ORF">A2438_01420</name>
</gene>
<comment type="subcellular location">
    <subcellularLocation>
        <location evidence="10">Cell membrane</location>
        <topology evidence="10">Multi-pass membrane protein</topology>
    </subcellularLocation>
    <subcellularLocation>
        <location evidence="10">Bacterial flagellum basal body</location>
    </subcellularLocation>
</comment>
<sequence>MIVSAGQVMSYLLMLARVGGLFVEAPLFNSRSIPVFLKVGIAVWFTASIWFVSPVTDTLPFSLFDFMLRLVNEAAIGFLIGFILNILFLALQAAGEIIDMQMGLSVASALDPVFGAVISVVGRFIFMTALFIFLIFNGHHLILTALQQSFTMIPAGKLANWTSPGLITEMIELGKMLWLTAIKIAGPVVLVIFLSDFAFGIVSRVAPQVNVFMLGFQVKPSLGLLTILFTFPLFIKQISKLLETSAEKILTVLMYIK</sequence>
<dbReference type="PRINTS" id="PR00953">
    <property type="entry name" value="TYPE3IMRPROT"/>
</dbReference>
<evidence type="ECO:0000313" key="12">
    <source>
        <dbReference type="Proteomes" id="UP000179242"/>
    </source>
</evidence>
<keyword evidence="11" id="KW-0966">Cell projection</keyword>
<dbReference type="InterPro" id="IPR006303">
    <property type="entry name" value="FliR"/>
</dbReference>
<evidence type="ECO:0000256" key="5">
    <source>
        <dbReference type="ARBA" id="ARBA00022692"/>
    </source>
</evidence>
<evidence type="ECO:0000256" key="3">
    <source>
        <dbReference type="ARBA" id="ARBA00021717"/>
    </source>
</evidence>
<feature type="transmembrane region" description="Helical" evidence="10">
    <location>
        <begin position="112"/>
        <end position="136"/>
    </location>
</feature>
<accession>A0A1F4U9F6</accession>
<comment type="caution">
    <text evidence="11">The sequence shown here is derived from an EMBL/GenBank/DDBJ whole genome shotgun (WGS) entry which is preliminary data.</text>
</comment>
<feature type="transmembrane region" description="Helical" evidence="10">
    <location>
        <begin position="176"/>
        <end position="199"/>
    </location>
</feature>
<evidence type="ECO:0000256" key="9">
    <source>
        <dbReference type="NCBIfam" id="TIGR01400"/>
    </source>
</evidence>
<keyword evidence="8 10" id="KW-0975">Bacterial flagellum</keyword>
<comment type="function">
    <text evidence="1 10">Role in flagellar biosynthesis.</text>
</comment>
<feature type="transmembrane region" description="Helical" evidence="10">
    <location>
        <begin position="211"/>
        <end position="235"/>
    </location>
</feature>
<comment type="similarity">
    <text evidence="2 10">Belongs to the FliR/MopE/SpaR family.</text>
</comment>
<feature type="transmembrane region" description="Helical" evidence="10">
    <location>
        <begin position="73"/>
        <end position="91"/>
    </location>
</feature>
<feature type="transmembrane region" description="Helical" evidence="10">
    <location>
        <begin position="35"/>
        <end position="53"/>
    </location>
</feature>
<reference evidence="11 12" key="1">
    <citation type="journal article" date="2016" name="Nat. Commun.">
        <title>Thousands of microbial genomes shed light on interconnected biogeochemical processes in an aquifer system.</title>
        <authorList>
            <person name="Anantharaman K."/>
            <person name="Brown C.T."/>
            <person name="Hug L.A."/>
            <person name="Sharon I."/>
            <person name="Castelle C.J."/>
            <person name="Probst A.J."/>
            <person name="Thomas B.C."/>
            <person name="Singh A."/>
            <person name="Wilkins M.J."/>
            <person name="Karaoz U."/>
            <person name="Brodie E.L."/>
            <person name="Williams K.H."/>
            <person name="Hubbard S.S."/>
            <person name="Banfield J.F."/>
        </authorList>
    </citation>
    <scope>NUCLEOTIDE SEQUENCE [LARGE SCALE GENOMIC DNA]</scope>
</reference>
<evidence type="ECO:0000256" key="6">
    <source>
        <dbReference type="ARBA" id="ARBA00022989"/>
    </source>
</evidence>
<keyword evidence="6 10" id="KW-1133">Transmembrane helix</keyword>
<dbReference type="PANTHER" id="PTHR30065:SF1">
    <property type="entry name" value="SURFACE PRESENTATION OF ANTIGENS PROTEIN SPAR"/>
    <property type="match status" value="1"/>
</dbReference>
<dbReference type="EMBL" id="MEUJ01000002">
    <property type="protein sequence ID" value="OGC40933.1"/>
    <property type="molecule type" value="Genomic_DNA"/>
</dbReference>
<evidence type="ECO:0000256" key="10">
    <source>
        <dbReference type="RuleBase" id="RU362071"/>
    </source>
</evidence>
<evidence type="ECO:0000256" key="2">
    <source>
        <dbReference type="ARBA" id="ARBA00009772"/>
    </source>
</evidence>
<proteinExistence type="inferred from homology"/>
<organism evidence="11 12">
    <name type="scientific">candidate division WOR-1 bacterium RIFOXYC2_FULL_46_14</name>
    <dbReference type="NCBI Taxonomy" id="1802587"/>
    <lineage>
        <taxon>Bacteria</taxon>
        <taxon>Bacillati</taxon>
        <taxon>Saganbacteria</taxon>
    </lineage>
</organism>
<protein>
    <recommendedName>
        <fullName evidence="3 9">Flagellar biosynthetic protein FliR</fullName>
    </recommendedName>
</protein>
<dbReference type="GO" id="GO:0006605">
    <property type="term" value="P:protein targeting"/>
    <property type="evidence" value="ECO:0007669"/>
    <property type="project" value="UniProtKB-UniRule"/>
</dbReference>
<evidence type="ECO:0000256" key="1">
    <source>
        <dbReference type="ARBA" id="ARBA00002578"/>
    </source>
</evidence>